<evidence type="ECO:0000256" key="1">
    <source>
        <dbReference type="SAM" id="SignalP"/>
    </source>
</evidence>
<dbReference type="Proteomes" id="UP000515838">
    <property type="component" value="Chromosome"/>
</dbReference>
<feature type="signal peptide" evidence="1">
    <location>
        <begin position="1"/>
        <end position="21"/>
    </location>
</feature>
<accession>A0A7G9TAN1</accession>
<gene>
    <name evidence="2" type="ORF">IAE60_14680</name>
</gene>
<dbReference type="AlphaFoldDB" id="A0A7G9TAN1"/>
<name>A0A7G9TAN1_PSEMX</name>
<evidence type="ECO:0008006" key="4">
    <source>
        <dbReference type="Google" id="ProtNLM"/>
    </source>
</evidence>
<dbReference type="RefSeq" id="WP_187572814.1">
    <property type="nucleotide sequence ID" value="NZ_CP060731.1"/>
</dbReference>
<evidence type="ECO:0000313" key="3">
    <source>
        <dbReference type="Proteomes" id="UP000515838"/>
    </source>
</evidence>
<protein>
    <recommendedName>
        <fullName evidence="4">Outer membrane beta-barrel protein</fullName>
    </recommendedName>
</protein>
<reference evidence="2 3" key="1">
    <citation type="submission" date="2020-08" db="EMBL/GenBank/DDBJ databases">
        <title>Streptomycin Non-resistant strain, P. mexicana.</title>
        <authorList>
            <person name="Ganesh-Kumar S."/>
            <person name="Zhe T."/>
            <person name="Yu Z."/>
            <person name="Min Y."/>
        </authorList>
    </citation>
    <scope>NUCLEOTIDE SEQUENCE [LARGE SCALE GENOMIC DNA]</scope>
    <source>
        <strain evidence="2 3">GTZY2</strain>
    </source>
</reference>
<feature type="chain" id="PRO_5028890208" description="Outer membrane beta-barrel protein" evidence="1">
    <location>
        <begin position="22"/>
        <end position="274"/>
    </location>
</feature>
<proteinExistence type="predicted"/>
<dbReference type="GeneID" id="81472229"/>
<sequence>MHRIAVLGLLVCAGLPSPVLAQDTLPAVDRFYLAAGRYPADHDLDTRWDASDGSLGTNVNFQRDLGFVDRQDALAWRIGGSFGQARHHALDAFGYDYKDASARFLDRDLEIGDSTYPVDAAFTGRLDLDVTGVSYTWMFLQDGKRAFGIGLGAMRYDIVADLDAAATVGGTPVAYANDLSEDAWAPMLRAQYAHVLSARWRWGASLAYTRKNGGNVTGDAMDAQVELEYFPWERFGFSLRYNYNHVDLDFTRSRFDGNLNLDNRGPQLLGKLRF</sequence>
<keyword evidence="1" id="KW-0732">Signal</keyword>
<organism evidence="2 3">
    <name type="scientific">Pseudoxanthomonas mexicana</name>
    <dbReference type="NCBI Taxonomy" id="128785"/>
    <lineage>
        <taxon>Bacteria</taxon>
        <taxon>Pseudomonadati</taxon>
        <taxon>Pseudomonadota</taxon>
        <taxon>Gammaproteobacteria</taxon>
        <taxon>Lysobacterales</taxon>
        <taxon>Lysobacteraceae</taxon>
        <taxon>Pseudoxanthomonas</taxon>
    </lineage>
</organism>
<evidence type="ECO:0000313" key="2">
    <source>
        <dbReference type="EMBL" id="QNN77156.1"/>
    </source>
</evidence>
<dbReference type="EMBL" id="CP060731">
    <property type="protein sequence ID" value="QNN77156.1"/>
    <property type="molecule type" value="Genomic_DNA"/>
</dbReference>